<reference evidence="1" key="1">
    <citation type="journal article" date="2023" name="Mol. Biol. Evol.">
        <title>Third-Generation Sequencing Reveals the Adaptive Role of the Epigenome in Three Deep-Sea Polychaetes.</title>
        <authorList>
            <person name="Perez M."/>
            <person name="Aroh O."/>
            <person name="Sun Y."/>
            <person name="Lan Y."/>
            <person name="Juniper S.K."/>
            <person name="Young C.R."/>
            <person name="Angers B."/>
            <person name="Qian P.Y."/>
        </authorList>
    </citation>
    <scope>NUCLEOTIDE SEQUENCE</scope>
    <source>
        <strain evidence="1">P08H-3</strain>
    </source>
</reference>
<dbReference type="Proteomes" id="UP001208570">
    <property type="component" value="Unassembled WGS sequence"/>
</dbReference>
<name>A0AAD9N0T1_9ANNE</name>
<proteinExistence type="predicted"/>
<comment type="caution">
    <text evidence="1">The sequence shown here is derived from an EMBL/GenBank/DDBJ whole genome shotgun (WGS) entry which is preliminary data.</text>
</comment>
<protein>
    <submittedName>
        <fullName evidence="1">Uncharacterized protein</fullName>
    </submittedName>
</protein>
<accession>A0AAD9N0T1</accession>
<gene>
    <name evidence="1" type="ORF">LSH36_370g01015</name>
</gene>
<evidence type="ECO:0000313" key="2">
    <source>
        <dbReference type="Proteomes" id="UP001208570"/>
    </source>
</evidence>
<sequence length="25" mass="2768">MCWSGFWLAGHSRAPSYSSALSLPR</sequence>
<dbReference type="EMBL" id="JAODUP010000370">
    <property type="protein sequence ID" value="KAK2151253.1"/>
    <property type="molecule type" value="Genomic_DNA"/>
</dbReference>
<keyword evidence="2" id="KW-1185">Reference proteome</keyword>
<organism evidence="1 2">
    <name type="scientific">Paralvinella palmiformis</name>
    <dbReference type="NCBI Taxonomy" id="53620"/>
    <lineage>
        <taxon>Eukaryota</taxon>
        <taxon>Metazoa</taxon>
        <taxon>Spiralia</taxon>
        <taxon>Lophotrochozoa</taxon>
        <taxon>Annelida</taxon>
        <taxon>Polychaeta</taxon>
        <taxon>Sedentaria</taxon>
        <taxon>Canalipalpata</taxon>
        <taxon>Terebellida</taxon>
        <taxon>Terebelliformia</taxon>
        <taxon>Alvinellidae</taxon>
        <taxon>Paralvinella</taxon>
    </lineage>
</organism>
<evidence type="ECO:0000313" key="1">
    <source>
        <dbReference type="EMBL" id="KAK2151253.1"/>
    </source>
</evidence>
<dbReference type="AlphaFoldDB" id="A0AAD9N0T1"/>